<evidence type="ECO:0000259" key="1">
    <source>
        <dbReference type="Pfam" id="PF01370"/>
    </source>
</evidence>
<dbReference type="GO" id="GO:0003978">
    <property type="term" value="F:UDP-glucose 4-epimerase activity"/>
    <property type="evidence" value="ECO:0007669"/>
    <property type="project" value="UniProtKB-EC"/>
</dbReference>
<dbReference type="InterPro" id="IPR050177">
    <property type="entry name" value="Lipid_A_modif_metabolic_enz"/>
</dbReference>
<gene>
    <name evidence="2" type="ORF">REIFOR_01493</name>
</gene>
<dbReference type="EC" id="5.1.3.2" evidence="2"/>
<evidence type="ECO:0000313" key="3">
    <source>
        <dbReference type="Proteomes" id="UP000229757"/>
    </source>
</evidence>
<name>A0A2K8KRC7_9GAMM</name>
<dbReference type="Proteomes" id="UP000229757">
    <property type="component" value="Chromosome"/>
</dbReference>
<dbReference type="Pfam" id="PF01370">
    <property type="entry name" value="Epimerase"/>
    <property type="match status" value="1"/>
</dbReference>
<dbReference type="Gene3D" id="3.40.50.720">
    <property type="entry name" value="NAD(P)-binding Rossmann-like Domain"/>
    <property type="match status" value="1"/>
</dbReference>
<dbReference type="InterPro" id="IPR036291">
    <property type="entry name" value="NAD(P)-bd_dom_sf"/>
</dbReference>
<reference evidence="2 3" key="1">
    <citation type="journal article" date="2017" name="Environ. Microbiol.">
        <title>Genomic and physiological analyses of 'Reinekea forsetii' reveal a versatile opportunistic lifestyle during spring algae blooms.</title>
        <authorList>
            <person name="Avci B."/>
            <person name="Hahnke R.L."/>
            <person name="Chafee M."/>
            <person name="Fischer T."/>
            <person name="Gruber-Vodicka H."/>
            <person name="Tegetmeyer H.E."/>
            <person name="Harder J."/>
            <person name="Fuchs B.M."/>
            <person name="Amann R.I."/>
            <person name="Teeling H."/>
        </authorList>
    </citation>
    <scope>NUCLEOTIDE SEQUENCE [LARGE SCALE GENOMIC DNA]</scope>
    <source>
        <strain evidence="2 3">Hel1_31_D35</strain>
    </source>
</reference>
<dbReference type="EMBL" id="CP011797">
    <property type="protein sequence ID" value="ATX76639.1"/>
    <property type="molecule type" value="Genomic_DNA"/>
</dbReference>
<dbReference type="PANTHER" id="PTHR43245">
    <property type="entry name" value="BIFUNCTIONAL POLYMYXIN RESISTANCE PROTEIN ARNA"/>
    <property type="match status" value="1"/>
</dbReference>
<dbReference type="RefSeq" id="WP_227003794.1">
    <property type="nucleotide sequence ID" value="NZ_CP011797.1"/>
</dbReference>
<feature type="domain" description="NAD-dependent epimerase/dehydratase" evidence="1">
    <location>
        <begin position="4"/>
        <end position="220"/>
    </location>
</feature>
<dbReference type="PANTHER" id="PTHR43245:SF58">
    <property type="entry name" value="BLL5923 PROTEIN"/>
    <property type="match status" value="1"/>
</dbReference>
<keyword evidence="2" id="KW-0413">Isomerase</keyword>
<dbReference type="SUPFAM" id="SSF51735">
    <property type="entry name" value="NAD(P)-binding Rossmann-fold domains"/>
    <property type="match status" value="1"/>
</dbReference>
<organism evidence="2 3">
    <name type="scientific">Reinekea forsetii</name>
    <dbReference type="NCBI Taxonomy" id="1336806"/>
    <lineage>
        <taxon>Bacteria</taxon>
        <taxon>Pseudomonadati</taxon>
        <taxon>Pseudomonadota</taxon>
        <taxon>Gammaproteobacteria</taxon>
        <taxon>Oceanospirillales</taxon>
        <taxon>Saccharospirillaceae</taxon>
        <taxon>Reinekea</taxon>
    </lineage>
</organism>
<protein>
    <submittedName>
        <fullName evidence="2">UDP-glucose 4-epimerase</fullName>
        <ecNumber evidence="2">5.1.3.2</ecNumber>
    </submittedName>
</protein>
<dbReference type="KEGG" id="rfo:REIFOR_01493"/>
<dbReference type="InterPro" id="IPR001509">
    <property type="entry name" value="Epimerase_deHydtase"/>
</dbReference>
<accession>A0A2K8KRC7</accession>
<keyword evidence="3" id="KW-1185">Reference proteome</keyword>
<sequence>MIDVLITGGTGFIGQSLAKKLIGDSKYNLRFFSRRSVGLPNEFFGDISNVQSIKKALSGVEVVIHLAALTPDLKKKTNKNSDGFHKINHQGVRNLAQCAAEAGVKRFIFLSSIKVNGESTENRAPFLPFQADPKDMYGQSKFEAEQLLFDLAVETQMEIVIIRPPLVYGEGVKGNFASLVEVVRRGIPLPFGLLHSNRRSMVSVYNLVDLIINCISNSRAASQIFLVSDDEDLSTAGLLVHLASAMGKRLWLLPVPIWLFLIIGKLTGRSSMVDRLVGSLQVDIQHTKDLLDWEPPFSVSESIKLTLESTFADKE</sequence>
<evidence type="ECO:0000313" key="2">
    <source>
        <dbReference type="EMBL" id="ATX76639.1"/>
    </source>
</evidence>
<proteinExistence type="predicted"/>
<dbReference type="AlphaFoldDB" id="A0A2K8KRC7"/>